<evidence type="ECO:0000256" key="4">
    <source>
        <dbReference type="ARBA" id="ARBA00022833"/>
    </source>
</evidence>
<dbReference type="PANTHER" id="PTHR11085:SF9">
    <property type="entry name" value="NAD-DEPENDENT PROTEIN DEACETYLASE SIRTUIN-1"/>
    <property type="match status" value="1"/>
</dbReference>
<comment type="cofactor">
    <cofactor evidence="1">
        <name>Zn(2+)</name>
        <dbReference type="ChEBI" id="CHEBI:29105"/>
    </cofactor>
</comment>
<dbReference type="GO" id="GO:0005654">
    <property type="term" value="C:nucleoplasm"/>
    <property type="evidence" value="ECO:0007669"/>
    <property type="project" value="TreeGrafter"/>
</dbReference>
<organism evidence="9 10">
    <name type="scientific">Trichuris muris</name>
    <name type="common">Mouse whipworm</name>
    <dbReference type="NCBI Taxonomy" id="70415"/>
    <lineage>
        <taxon>Eukaryota</taxon>
        <taxon>Metazoa</taxon>
        <taxon>Ecdysozoa</taxon>
        <taxon>Nematoda</taxon>
        <taxon>Enoplea</taxon>
        <taxon>Dorylaimia</taxon>
        <taxon>Trichinellida</taxon>
        <taxon>Trichuridae</taxon>
        <taxon>Trichuris</taxon>
    </lineage>
</organism>
<dbReference type="PANTHER" id="PTHR11085">
    <property type="entry name" value="NAD-DEPENDENT PROTEIN DEACYLASE SIRTUIN-5, MITOCHONDRIAL-RELATED"/>
    <property type="match status" value="1"/>
</dbReference>
<evidence type="ECO:0000256" key="3">
    <source>
        <dbReference type="ARBA" id="ARBA00022723"/>
    </source>
</evidence>
<evidence type="ECO:0000256" key="1">
    <source>
        <dbReference type="ARBA" id="ARBA00001947"/>
    </source>
</evidence>
<dbReference type="InterPro" id="IPR026590">
    <property type="entry name" value="Ssirtuin_cat_dom"/>
</dbReference>
<dbReference type="STRING" id="70415.A0A5S6QWN9"/>
<feature type="domain" description="Deacetylase sirtuin-type" evidence="8">
    <location>
        <begin position="80"/>
        <end position="340"/>
    </location>
</feature>
<keyword evidence="2" id="KW-0808">Transferase</keyword>
<sequence length="452" mass="50106">MESEAENAADSGTLSSNLQTPEESEDSSILELFSDLITDEHPAFASLPATIEHSSSAQQLIRDLWLDMMNFVPFTRRRRRIEQYSTIGDVVNLIRQSKRVMVLTGAGVSVSCGIPDFRSKGGLYEMLHNKFPEVTDPQTIFDIKYFRYNPKPFFVFAKEIYPDLFTPSLTHRFIKILELQGKLLRNYTQNIDSLENAAGIERVVYCHGSFTTASCTVCKFKVGIEKIKPDILEGQVPTCPQCGTQAKKSIMKPDVVFFGEDLPSAFHSNLSKDQFEVDLLLVIGSSLKVGPVNAIPGMLRSDVPQVLINREPLPHYTFDVELLGNCDDIFNELALRLGEPFCAICKNHNLLRELDLNGIVESCSRIEKESVEVACGNVGGCSAPTIVPTTSGLSVGDEVNKSAGQGAHGAHVTLEKLKYRNDSTVRRIPDDGYLYLPPNRYVFPGADLKSVC</sequence>
<accession>A0A5S6QWN9</accession>
<dbReference type="Gene3D" id="3.40.50.1220">
    <property type="entry name" value="TPP-binding domain"/>
    <property type="match status" value="1"/>
</dbReference>
<dbReference type="InterPro" id="IPR050134">
    <property type="entry name" value="NAD-dep_sirtuin_deacylases"/>
</dbReference>
<dbReference type="GO" id="GO:0046872">
    <property type="term" value="F:metal ion binding"/>
    <property type="evidence" value="ECO:0007669"/>
    <property type="project" value="UniProtKB-KW"/>
</dbReference>
<keyword evidence="4 6" id="KW-0862">Zinc</keyword>
<keyword evidence="9" id="KW-1185">Reference proteome</keyword>
<dbReference type="GO" id="GO:0003714">
    <property type="term" value="F:transcription corepressor activity"/>
    <property type="evidence" value="ECO:0007669"/>
    <property type="project" value="TreeGrafter"/>
</dbReference>
<dbReference type="PROSITE" id="PS50305">
    <property type="entry name" value="SIRTUIN"/>
    <property type="match status" value="1"/>
</dbReference>
<dbReference type="GO" id="GO:0070403">
    <property type="term" value="F:NAD+ binding"/>
    <property type="evidence" value="ECO:0007669"/>
    <property type="project" value="InterPro"/>
</dbReference>
<reference evidence="10" key="1">
    <citation type="submission" date="2019-12" db="UniProtKB">
        <authorList>
            <consortium name="WormBaseParasite"/>
        </authorList>
    </citation>
    <scope>IDENTIFICATION</scope>
</reference>
<feature type="active site" description="Proton acceptor" evidence="6">
    <location>
        <position position="207"/>
    </location>
</feature>
<keyword evidence="5" id="KW-0520">NAD</keyword>
<feature type="binding site" evidence="6">
    <location>
        <position position="239"/>
    </location>
    <ligand>
        <name>Zn(2+)</name>
        <dbReference type="ChEBI" id="CHEBI:29105"/>
    </ligand>
</feature>
<evidence type="ECO:0000256" key="6">
    <source>
        <dbReference type="PROSITE-ProRule" id="PRU00236"/>
    </source>
</evidence>
<dbReference type="GO" id="GO:0017136">
    <property type="term" value="F:histone deacetylase activity, NAD-dependent"/>
    <property type="evidence" value="ECO:0007669"/>
    <property type="project" value="TreeGrafter"/>
</dbReference>
<feature type="compositionally biased region" description="Polar residues" evidence="7">
    <location>
        <begin position="10"/>
        <end position="21"/>
    </location>
</feature>
<feature type="binding site" evidence="6">
    <location>
        <position position="218"/>
    </location>
    <ligand>
        <name>Zn(2+)</name>
        <dbReference type="ChEBI" id="CHEBI:29105"/>
    </ligand>
</feature>
<dbReference type="WBParaSite" id="TMUE_3000011841.1">
    <property type="protein sequence ID" value="TMUE_3000011841.1"/>
    <property type="gene ID" value="WBGene00287625"/>
</dbReference>
<evidence type="ECO:0000256" key="5">
    <source>
        <dbReference type="ARBA" id="ARBA00023027"/>
    </source>
</evidence>
<dbReference type="InterPro" id="IPR029035">
    <property type="entry name" value="DHS-like_NAD/FAD-binding_dom"/>
</dbReference>
<feature type="binding site" evidence="6">
    <location>
        <position position="242"/>
    </location>
    <ligand>
        <name>Zn(2+)</name>
        <dbReference type="ChEBI" id="CHEBI:29105"/>
    </ligand>
</feature>
<protein>
    <submittedName>
        <fullName evidence="10">Deacetylase sirtuin-type domain-containing protein</fullName>
    </submittedName>
</protein>
<dbReference type="InterPro" id="IPR026591">
    <property type="entry name" value="Sirtuin_cat_small_dom_sf"/>
</dbReference>
<evidence type="ECO:0000259" key="8">
    <source>
        <dbReference type="PROSITE" id="PS50305"/>
    </source>
</evidence>
<dbReference type="GO" id="GO:0002039">
    <property type="term" value="F:p53 binding"/>
    <property type="evidence" value="ECO:0007669"/>
    <property type="project" value="TreeGrafter"/>
</dbReference>
<proteinExistence type="predicted"/>
<evidence type="ECO:0000313" key="10">
    <source>
        <dbReference type="WBParaSite" id="TMUE_3000011841.1"/>
    </source>
</evidence>
<evidence type="ECO:0000256" key="2">
    <source>
        <dbReference type="ARBA" id="ARBA00022679"/>
    </source>
</evidence>
<feature type="region of interest" description="Disordered" evidence="7">
    <location>
        <begin position="1"/>
        <end position="23"/>
    </location>
</feature>
<evidence type="ECO:0000256" key="7">
    <source>
        <dbReference type="SAM" id="MobiDB-lite"/>
    </source>
</evidence>
<dbReference type="GO" id="GO:0033553">
    <property type="term" value="C:rDNA heterochromatin"/>
    <property type="evidence" value="ECO:0007669"/>
    <property type="project" value="TreeGrafter"/>
</dbReference>
<dbReference type="Proteomes" id="UP000046395">
    <property type="component" value="Unassembled WGS sequence"/>
</dbReference>
<evidence type="ECO:0000313" key="9">
    <source>
        <dbReference type="Proteomes" id="UP000046395"/>
    </source>
</evidence>
<name>A0A5S6QWN9_TRIMR</name>
<dbReference type="Pfam" id="PF02146">
    <property type="entry name" value="SIR2"/>
    <property type="match status" value="1"/>
</dbReference>
<dbReference type="GO" id="GO:0005637">
    <property type="term" value="C:nuclear inner membrane"/>
    <property type="evidence" value="ECO:0007669"/>
    <property type="project" value="TreeGrafter"/>
</dbReference>
<dbReference type="Gene3D" id="3.30.1600.10">
    <property type="entry name" value="SIR2/SIRT2 'Small Domain"/>
    <property type="match status" value="1"/>
</dbReference>
<feature type="binding site" evidence="6">
    <location>
        <position position="215"/>
    </location>
    <ligand>
        <name>Zn(2+)</name>
        <dbReference type="ChEBI" id="CHEBI:29105"/>
    </ligand>
</feature>
<keyword evidence="3 6" id="KW-0479">Metal-binding</keyword>
<dbReference type="InterPro" id="IPR003000">
    <property type="entry name" value="Sirtuin"/>
</dbReference>
<dbReference type="SUPFAM" id="SSF52467">
    <property type="entry name" value="DHS-like NAD/FAD-binding domain"/>
    <property type="match status" value="1"/>
</dbReference>
<dbReference type="AlphaFoldDB" id="A0A5S6QWN9"/>